<evidence type="ECO:0000256" key="1">
    <source>
        <dbReference type="SAM" id="MobiDB-lite"/>
    </source>
</evidence>
<organism evidence="2 3">
    <name type="scientific">Elysia crispata</name>
    <name type="common">lettuce slug</name>
    <dbReference type="NCBI Taxonomy" id="231223"/>
    <lineage>
        <taxon>Eukaryota</taxon>
        <taxon>Metazoa</taxon>
        <taxon>Spiralia</taxon>
        <taxon>Lophotrochozoa</taxon>
        <taxon>Mollusca</taxon>
        <taxon>Gastropoda</taxon>
        <taxon>Heterobranchia</taxon>
        <taxon>Euthyneura</taxon>
        <taxon>Panpulmonata</taxon>
        <taxon>Sacoglossa</taxon>
        <taxon>Placobranchoidea</taxon>
        <taxon>Plakobranchidae</taxon>
        <taxon>Elysia</taxon>
    </lineage>
</organism>
<accession>A0AAE1D1H2</accession>
<dbReference type="AlphaFoldDB" id="A0AAE1D1H2"/>
<protein>
    <submittedName>
        <fullName evidence="2">Uncharacterized protein</fullName>
    </submittedName>
</protein>
<comment type="caution">
    <text evidence="2">The sequence shown here is derived from an EMBL/GenBank/DDBJ whole genome shotgun (WGS) entry which is preliminary data.</text>
</comment>
<evidence type="ECO:0000313" key="2">
    <source>
        <dbReference type="EMBL" id="KAK3750434.1"/>
    </source>
</evidence>
<dbReference type="EMBL" id="JAWDGP010005880">
    <property type="protein sequence ID" value="KAK3750434.1"/>
    <property type="molecule type" value="Genomic_DNA"/>
</dbReference>
<dbReference type="Proteomes" id="UP001283361">
    <property type="component" value="Unassembled WGS sequence"/>
</dbReference>
<feature type="region of interest" description="Disordered" evidence="1">
    <location>
        <begin position="55"/>
        <end position="81"/>
    </location>
</feature>
<name>A0AAE1D1H2_9GAST</name>
<keyword evidence="3" id="KW-1185">Reference proteome</keyword>
<sequence length="190" mass="20890">MVNARQRFLWLGYASPVTSPVTILSTDQAITPAGRLHQKEVLFSSLPMEGVITVTDSSSGQGRGTLNAGNSNGPGERTLSGIHPTRLVTLTRRSPQARTQPVLFPFSDFGGGQWKMVESLRLPQKIPSTASIYFLHASGDNRRKRTKVDLLPLYTPLRTQSASLTKAMRRSFNREALQCFSSRPPPLSLP</sequence>
<evidence type="ECO:0000313" key="3">
    <source>
        <dbReference type="Proteomes" id="UP001283361"/>
    </source>
</evidence>
<proteinExistence type="predicted"/>
<gene>
    <name evidence="2" type="ORF">RRG08_062748</name>
</gene>
<reference evidence="2" key="1">
    <citation type="journal article" date="2023" name="G3 (Bethesda)">
        <title>A reference genome for the long-term kleptoplast-retaining sea slug Elysia crispata morphotype clarki.</title>
        <authorList>
            <person name="Eastman K.E."/>
            <person name="Pendleton A.L."/>
            <person name="Shaikh M.A."/>
            <person name="Suttiyut T."/>
            <person name="Ogas R."/>
            <person name="Tomko P."/>
            <person name="Gavelis G."/>
            <person name="Widhalm J.R."/>
            <person name="Wisecaver J.H."/>
        </authorList>
    </citation>
    <scope>NUCLEOTIDE SEQUENCE</scope>
    <source>
        <strain evidence="2">ECLA1</strain>
    </source>
</reference>